<comment type="caution">
    <text evidence="2">The sequence shown here is derived from an EMBL/GenBank/DDBJ whole genome shotgun (WGS) entry which is preliminary data.</text>
</comment>
<dbReference type="Proteomes" id="UP000027586">
    <property type="component" value="Unassembled WGS sequence"/>
</dbReference>
<gene>
    <name evidence="2" type="ORF">LCOR_09809.1</name>
</gene>
<dbReference type="EMBL" id="CBTN010000063">
    <property type="protein sequence ID" value="CDH58964.1"/>
    <property type="molecule type" value="Genomic_DNA"/>
</dbReference>
<dbReference type="VEuPathDB" id="FungiDB:LCOR_09809.1"/>
<keyword evidence="3" id="KW-1185">Reference proteome</keyword>
<evidence type="ECO:0000313" key="3">
    <source>
        <dbReference type="Proteomes" id="UP000027586"/>
    </source>
</evidence>
<name>A0A068S9H3_9FUNG</name>
<dbReference type="AlphaFoldDB" id="A0A068S9H3"/>
<evidence type="ECO:0000313" key="2">
    <source>
        <dbReference type="EMBL" id="CDH58964.1"/>
    </source>
</evidence>
<feature type="signal peptide" evidence="1">
    <location>
        <begin position="1"/>
        <end position="19"/>
    </location>
</feature>
<evidence type="ECO:0000256" key="1">
    <source>
        <dbReference type="SAM" id="SignalP"/>
    </source>
</evidence>
<sequence length="137" mass="15240">MKFSALAFVIAAVFTTANAVPTFITARGHYDRALPPGTSCEQISSDSCSVYSNYCRRDHRGRCRAKPTQKGSALKKSAINPCVFNYTSLSSSLSLSFISPSTCRHPMILTFPMSKRKVLPRHPTTRHSVYSTKWMKS</sequence>
<organism evidence="2 3">
    <name type="scientific">Lichtheimia corymbifera JMRC:FSU:9682</name>
    <dbReference type="NCBI Taxonomy" id="1263082"/>
    <lineage>
        <taxon>Eukaryota</taxon>
        <taxon>Fungi</taxon>
        <taxon>Fungi incertae sedis</taxon>
        <taxon>Mucoromycota</taxon>
        <taxon>Mucoromycotina</taxon>
        <taxon>Mucoromycetes</taxon>
        <taxon>Mucorales</taxon>
        <taxon>Lichtheimiaceae</taxon>
        <taxon>Lichtheimia</taxon>
    </lineage>
</organism>
<proteinExistence type="predicted"/>
<keyword evidence="1" id="KW-0732">Signal</keyword>
<accession>A0A068S9H3</accession>
<protein>
    <submittedName>
        <fullName evidence="2">Uncharacterized protein</fullName>
    </submittedName>
</protein>
<reference evidence="2" key="1">
    <citation type="submission" date="2013-08" db="EMBL/GenBank/DDBJ databases">
        <title>Gene expansion shapes genome architecture in the human pathogen Lichtheimia corymbifera: an evolutionary genomics analysis in the ancient terrestrial Mucorales (Mucoromycotina).</title>
        <authorList>
            <person name="Schwartze V.U."/>
            <person name="Winter S."/>
            <person name="Shelest E."/>
            <person name="Marcet-Houben M."/>
            <person name="Horn F."/>
            <person name="Wehner S."/>
            <person name="Hoffmann K."/>
            <person name="Riege K."/>
            <person name="Sammeth M."/>
            <person name="Nowrousian M."/>
            <person name="Valiante V."/>
            <person name="Linde J."/>
            <person name="Jacobsen I.D."/>
            <person name="Marz M."/>
            <person name="Brakhage A.A."/>
            <person name="Gabaldon T."/>
            <person name="Bocker S."/>
            <person name="Voigt K."/>
        </authorList>
    </citation>
    <scope>NUCLEOTIDE SEQUENCE [LARGE SCALE GENOMIC DNA]</scope>
    <source>
        <strain evidence="2">FSU 9682</strain>
    </source>
</reference>
<feature type="chain" id="PRO_5001653054" evidence="1">
    <location>
        <begin position="20"/>
        <end position="137"/>
    </location>
</feature>